<organism evidence="4">
    <name type="scientific">Mesotoga infera</name>
    <dbReference type="NCBI Taxonomy" id="1236046"/>
    <lineage>
        <taxon>Bacteria</taxon>
        <taxon>Thermotogati</taxon>
        <taxon>Thermotogota</taxon>
        <taxon>Thermotogae</taxon>
        <taxon>Kosmotogales</taxon>
        <taxon>Kosmotogaceae</taxon>
        <taxon>Mesotoga</taxon>
    </lineage>
</organism>
<accession>A0A7C1CXB9</accession>
<dbReference type="Proteomes" id="UP000886198">
    <property type="component" value="Unassembled WGS sequence"/>
</dbReference>
<dbReference type="AlphaFoldDB" id="A0A7C1CXB9"/>
<feature type="non-terminal residue" evidence="4">
    <location>
        <position position="421"/>
    </location>
</feature>
<dbReference type="Pfam" id="PF22335">
    <property type="entry name" value="Cas10-Cmr2_palm2"/>
    <property type="match status" value="1"/>
</dbReference>
<dbReference type="InterPro" id="IPR043128">
    <property type="entry name" value="Rev_trsase/Diguanyl_cyclase"/>
</dbReference>
<gene>
    <name evidence="4" type="ORF">ENN47_11600</name>
</gene>
<keyword evidence="1" id="KW-0547">Nucleotide-binding</keyword>
<feature type="domain" description="Cas10/Cmr2 second palm" evidence="3">
    <location>
        <begin position="225"/>
        <end position="376"/>
    </location>
</feature>
<comment type="caution">
    <text evidence="4">The sequence shown here is derived from an EMBL/GenBank/DDBJ whole genome shotgun (WGS) entry which is preliminary data.</text>
</comment>
<evidence type="ECO:0000256" key="1">
    <source>
        <dbReference type="ARBA" id="ARBA00022741"/>
    </source>
</evidence>
<evidence type="ECO:0000256" key="2">
    <source>
        <dbReference type="ARBA" id="ARBA00023118"/>
    </source>
</evidence>
<evidence type="ECO:0000313" key="4">
    <source>
        <dbReference type="EMBL" id="HDP78796.1"/>
    </source>
</evidence>
<keyword evidence="2" id="KW-0051">Antiviral defense</keyword>
<dbReference type="EMBL" id="DSBT01000352">
    <property type="protein sequence ID" value="HDP78796.1"/>
    <property type="molecule type" value="Genomic_DNA"/>
</dbReference>
<evidence type="ECO:0000259" key="3">
    <source>
        <dbReference type="Pfam" id="PF22335"/>
    </source>
</evidence>
<sequence>MKVPALIVDTVSIQKYIFSSNRLKENIGASYIVESAFEIPLKNALRNTFGGRDFDIDFWRENPDFLLMENGTPFEIIYSGGGNVAIAFSDKRKIFEFVRLFSRDLLIDAPGLRTSFGFNLDFDTDKFDKSMKFLHEDLRKNKNRFHTNISLRKYGITADCPRSDESAEMFCDDDQYISSVSSSKIKAVDKANQKLSSLVSDISKDKFTFTDEIDLLGQIESESNYIAVVHIDGNSMGKRFAAANSLSGLRKLSASVSKATQDSFIEMTRYLIELIEKEHLTEKNGFKLRRKDGKTILPIRPIIIGGDDITFVCHGKLGLILASKFISFLENKEVSDKKKLTACAGVCIAKSKYPFYRSYLLAEELTSIAKAESRKNGGSSYLDFHLATTGFSGSLDEIRDKQLTATEGSLHFGPYRVSRED</sequence>
<dbReference type="InterPro" id="IPR054767">
    <property type="entry name" value="Cas10-Cmr2_palm2"/>
</dbReference>
<reference evidence="4" key="1">
    <citation type="journal article" date="2020" name="mSystems">
        <title>Genome- and Community-Level Interaction Insights into Carbon Utilization and Element Cycling Functions of Hydrothermarchaeota in Hydrothermal Sediment.</title>
        <authorList>
            <person name="Zhou Z."/>
            <person name="Liu Y."/>
            <person name="Xu W."/>
            <person name="Pan J."/>
            <person name="Luo Z.H."/>
            <person name="Li M."/>
        </authorList>
    </citation>
    <scope>NUCLEOTIDE SEQUENCE [LARGE SCALE GENOMIC DNA]</scope>
    <source>
        <strain evidence="4">SpSt-1179</strain>
    </source>
</reference>
<proteinExistence type="predicted"/>
<dbReference type="Gene3D" id="3.30.70.270">
    <property type="match status" value="1"/>
</dbReference>
<dbReference type="GO" id="GO:0051607">
    <property type="term" value="P:defense response to virus"/>
    <property type="evidence" value="ECO:0007669"/>
    <property type="project" value="UniProtKB-KW"/>
</dbReference>
<protein>
    <recommendedName>
        <fullName evidence="3">Cas10/Cmr2 second palm domain-containing protein</fullName>
    </recommendedName>
</protein>
<name>A0A7C1CXB9_9BACT</name>
<dbReference type="GO" id="GO:0000166">
    <property type="term" value="F:nucleotide binding"/>
    <property type="evidence" value="ECO:0007669"/>
    <property type="project" value="UniProtKB-KW"/>
</dbReference>